<protein>
    <submittedName>
        <fullName evidence="1">Uncharacterized protein</fullName>
    </submittedName>
</protein>
<gene>
    <name evidence="1" type="ORF">O6H91_16G022700</name>
</gene>
<name>A0ACC2BBI9_DIPCM</name>
<evidence type="ECO:0000313" key="1">
    <source>
        <dbReference type="EMBL" id="KAJ7526772.1"/>
    </source>
</evidence>
<sequence length="350" mass="39571">MAGGFSFSPSCTLSFHEALFSSLHFSCPAFCTMRLLSSAAELQFCKNCFFCLSPLNSTQLENLKHLEMRSHVLFCKIRKPRVHSNFTATVGAHIQPYDNKKRRRPSVKLCASSEDNGTFGIEDRPMRKVVEHVVLFQMQESFTESQEEDMLDHLYTLQYQFRGILAISLGRVATPNSACCTHGLFMRFPSKELLLQYMDHPARLKVAEEFIIPYYEGLIVADFESFVKSDIEPLFRRGEEYESGIEYVLLFEAKKDINSATIEGVINVLAHLQHELGQLVVQLTAGRNFSPRNQGYTHGLVARIPSGKALHDFKSHPAYISILAEKILPISNKMLSVHFHVDSVGTTIAQ</sequence>
<accession>A0ACC2BBI9</accession>
<reference evidence="2" key="1">
    <citation type="journal article" date="2024" name="Proc. Natl. Acad. Sci. U.S.A.">
        <title>Extraordinary preservation of gene collinearity over three hundred million years revealed in homosporous lycophytes.</title>
        <authorList>
            <person name="Li C."/>
            <person name="Wickell D."/>
            <person name="Kuo L.Y."/>
            <person name="Chen X."/>
            <person name="Nie B."/>
            <person name="Liao X."/>
            <person name="Peng D."/>
            <person name="Ji J."/>
            <person name="Jenkins J."/>
            <person name="Williams M."/>
            <person name="Shu S."/>
            <person name="Plott C."/>
            <person name="Barry K."/>
            <person name="Rajasekar S."/>
            <person name="Grimwood J."/>
            <person name="Han X."/>
            <person name="Sun S."/>
            <person name="Hou Z."/>
            <person name="He W."/>
            <person name="Dai G."/>
            <person name="Sun C."/>
            <person name="Schmutz J."/>
            <person name="Leebens-Mack J.H."/>
            <person name="Li F.W."/>
            <person name="Wang L."/>
        </authorList>
    </citation>
    <scope>NUCLEOTIDE SEQUENCE [LARGE SCALE GENOMIC DNA]</scope>
    <source>
        <strain evidence="2">cv. PW_Plant_1</strain>
    </source>
</reference>
<keyword evidence="2" id="KW-1185">Reference proteome</keyword>
<evidence type="ECO:0000313" key="2">
    <source>
        <dbReference type="Proteomes" id="UP001162992"/>
    </source>
</evidence>
<proteinExistence type="predicted"/>
<comment type="caution">
    <text evidence="1">The sequence shown here is derived from an EMBL/GenBank/DDBJ whole genome shotgun (WGS) entry which is preliminary data.</text>
</comment>
<dbReference type="Proteomes" id="UP001162992">
    <property type="component" value="Chromosome 16"/>
</dbReference>
<dbReference type="EMBL" id="CM055107">
    <property type="protein sequence ID" value="KAJ7526772.1"/>
    <property type="molecule type" value="Genomic_DNA"/>
</dbReference>
<organism evidence="1 2">
    <name type="scientific">Diphasiastrum complanatum</name>
    <name type="common">Issler's clubmoss</name>
    <name type="synonym">Lycopodium complanatum</name>
    <dbReference type="NCBI Taxonomy" id="34168"/>
    <lineage>
        <taxon>Eukaryota</taxon>
        <taxon>Viridiplantae</taxon>
        <taxon>Streptophyta</taxon>
        <taxon>Embryophyta</taxon>
        <taxon>Tracheophyta</taxon>
        <taxon>Lycopodiopsida</taxon>
        <taxon>Lycopodiales</taxon>
        <taxon>Lycopodiaceae</taxon>
        <taxon>Lycopodioideae</taxon>
        <taxon>Diphasiastrum</taxon>
    </lineage>
</organism>